<comment type="caution">
    <text evidence="12">The sequence shown here is derived from an EMBL/GenBank/DDBJ whole genome shotgun (WGS) entry which is preliminary data.</text>
</comment>
<dbReference type="GO" id="GO:0005829">
    <property type="term" value="C:cytosol"/>
    <property type="evidence" value="ECO:0007669"/>
    <property type="project" value="TreeGrafter"/>
</dbReference>
<dbReference type="EMBL" id="QWVT01000024">
    <property type="protein sequence ID" value="RID83773.1"/>
    <property type="molecule type" value="Genomic_DNA"/>
</dbReference>
<dbReference type="RefSeq" id="WP_119113549.1">
    <property type="nucleotide sequence ID" value="NZ_CBCSEO010000005.1"/>
</dbReference>
<dbReference type="GO" id="GO:0019632">
    <property type="term" value="P:shikimate metabolic process"/>
    <property type="evidence" value="ECO:0007669"/>
    <property type="project" value="InterPro"/>
</dbReference>
<dbReference type="SUPFAM" id="SSF53223">
    <property type="entry name" value="Aminoacid dehydrogenase-like, N-terminal domain"/>
    <property type="match status" value="1"/>
</dbReference>
<evidence type="ECO:0000313" key="12">
    <source>
        <dbReference type="EMBL" id="RID83773.1"/>
    </source>
</evidence>
<dbReference type="SUPFAM" id="SSF51735">
    <property type="entry name" value="NAD(P)-binding Rossmann-fold domains"/>
    <property type="match status" value="1"/>
</dbReference>
<dbReference type="OrthoDB" id="9792692at2"/>
<sequence length="279" mass="29987">MKKLYGVIGDPIAHSMSPVMHNDLFSFYNIDAHYFPFKVSERNLRETVLGFKAIGAGGFNVTIPHKTRVMDCLDRIDPLAESIGAVNTVVAENGELTGYNTDGPGFVRGLEEQLSDLTGKKTLIIGAGGAAKGIYYSLAKAGVNEIDICNRTLIKAEEMASACPFDVNSTILEPNSAELKMGEYELVIQTTSIGMSPKTGVTPLSLDRLQPGSFVSDIIYNPSATAFLAEAISKGAGVQNGLDMFVYQGALAFEKWTGIFPDTVRMKNNVMNQLGGPSC</sequence>
<protein>
    <recommendedName>
        <fullName evidence="2 8">Shikimate dehydrogenase (NADP(+))</fullName>
        <shortName evidence="8">SDH</shortName>
        <ecNumber evidence="2 8">1.1.1.25</ecNumber>
    </recommendedName>
</protein>
<dbReference type="UniPathway" id="UPA00053">
    <property type="reaction ID" value="UER00087"/>
</dbReference>
<dbReference type="InterPro" id="IPR036291">
    <property type="entry name" value="NAD(P)-bd_dom_sf"/>
</dbReference>
<comment type="catalytic activity">
    <reaction evidence="7 8">
        <text>shikimate + NADP(+) = 3-dehydroshikimate + NADPH + H(+)</text>
        <dbReference type="Rhea" id="RHEA:17737"/>
        <dbReference type="ChEBI" id="CHEBI:15378"/>
        <dbReference type="ChEBI" id="CHEBI:16630"/>
        <dbReference type="ChEBI" id="CHEBI:36208"/>
        <dbReference type="ChEBI" id="CHEBI:57783"/>
        <dbReference type="ChEBI" id="CHEBI:58349"/>
        <dbReference type="EC" id="1.1.1.25"/>
    </reaction>
</comment>
<dbReference type="InterPro" id="IPR022893">
    <property type="entry name" value="Shikimate_DH_fam"/>
</dbReference>
<comment type="similarity">
    <text evidence="8">Belongs to the shikimate dehydrogenase family.</text>
</comment>
<feature type="domain" description="Quinate/shikimate 5-dehydrogenase/glutamyl-tRNA reductase" evidence="9">
    <location>
        <begin position="111"/>
        <end position="192"/>
    </location>
</feature>
<feature type="binding site" evidence="8">
    <location>
        <position position="218"/>
    </location>
    <ligand>
        <name>NADP(+)</name>
        <dbReference type="ChEBI" id="CHEBI:58349"/>
    </ligand>
</feature>
<dbReference type="Gene3D" id="3.40.50.10860">
    <property type="entry name" value="Leucine Dehydrogenase, chain A, domain 1"/>
    <property type="match status" value="1"/>
</dbReference>
<dbReference type="GO" id="GO:0004764">
    <property type="term" value="F:shikimate 3-dehydrogenase (NADP+) activity"/>
    <property type="evidence" value="ECO:0007669"/>
    <property type="project" value="UniProtKB-UniRule"/>
</dbReference>
<dbReference type="Proteomes" id="UP000265816">
    <property type="component" value="Unassembled WGS sequence"/>
</dbReference>
<gene>
    <name evidence="8 12" type="primary">aroE</name>
    <name evidence="12" type="ORF">D1970_14280</name>
</gene>
<dbReference type="AlphaFoldDB" id="A0A398B7T0"/>
<feature type="binding site" evidence="8">
    <location>
        <begin position="126"/>
        <end position="130"/>
    </location>
    <ligand>
        <name>NADP(+)</name>
        <dbReference type="ChEBI" id="CHEBI:58349"/>
    </ligand>
</feature>
<name>A0A398B7T0_9BACI</name>
<dbReference type="NCBIfam" id="TIGR00507">
    <property type="entry name" value="aroE"/>
    <property type="match status" value="1"/>
</dbReference>
<feature type="binding site" evidence="8">
    <location>
        <position position="102"/>
    </location>
    <ligand>
        <name>shikimate</name>
        <dbReference type="ChEBI" id="CHEBI:36208"/>
    </ligand>
</feature>
<feature type="binding site" evidence="8">
    <location>
        <position position="220"/>
    </location>
    <ligand>
        <name>shikimate</name>
        <dbReference type="ChEBI" id="CHEBI:36208"/>
    </ligand>
</feature>
<evidence type="ECO:0000256" key="2">
    <source>
        <dbReference type="ARBA" id="ARBA00012962"/>
    </source>
</evidence>
<dbReference type="InterPro" id="IPR046346">
    <property type="entry name" value="Aminoacid_DH-like_N_sf"/>
</dbReference>
<keyword evidence="13" id="KW-1185">Reference proteome</keyword>
<keyword evidence="5 8" id="KW-0560">Oxidoreductase</keyword>
<feature type="binding site" evidence="8">
    <location>
        <position position="87"/>
    </location>
    <ligand>
        <name>shikimate</name>
        <dbReference type="ChEBI" id="CHEBI:36208"/>
    </ligand>
</feature>
<dbReference type="HAMAP" id="MF_00222">
    <property type="entry name" value="Shikimate_DH_AroE"/>
    <property type="match status" value="1"/>
</dbReference>
<feature type="domain" description="Shikimate dehydrogenase substrate binding N-terminal" evidence="10">
    <location>
        <begin position="7"/>
        <end position="89"/>
    </location>
</feature>
<evidence type="ECO:0000256" key="1">
    <source>
        <dbReference type="ARBA" id="ARBA00004871"/>
    </source>
</evidence>
<dbReference type="PANTHER" id="PTHR21089:SF1">
    <property type="entry name" value="BIFUNCTIONAL 3-DEHYDROQUINATE DEHYDRATASE_SHIKIMATE DEHYDROGENASE, CHLOROPLASTIC"/>
    <property type="match status" value="1"/>
</dbReference>
<proteinExistence type="inferred from homology"/>
<feature type="binding site" evidence="8">
    <location>
        <position position="241"/>
    </location>
    <ligand>
        <name>NADP(+)</name>
        <dbReference type="ChEBI" id="CHEBI:58349"/>
    </ligand>
</feature>
<dbReference type="InterPro" id="IPR011342">
    <property type="entry name" value="Shikimate_DH"/>
</dbReference>
<feature type="binding site" evidence="8">
    <location>
        <position position="62"/>
    </location>
    <ligand>
        <name>shikimate</name>
        <dbReference type="ChEBI" id="CHEBI:36208"/>
    </ligand>
</feature>
<evidence type="ECO:0000313" key="13">
    <source>
        <dbReference type="Proteomes" id="UP000265816"/>
    </source>
</evidence>
<dbReference type="NCBIfam" id="NF001319">
    <property type="entry name" value="PRK00258.3-3"/>
    <property type="match status" value="1"/>
</dbReference>
<comment type="caution">
    <text evidence="8">Lacks conserved residue(s) required for the propagation of feature annotation.</text>
</comment>
<feature type="domain" description="SDH C-terminal" evidence="11">
    <location>
        <begin position="241"/>
        <end position="268"/>
    </location>
</feature>
<dbReference type="InterPro" id="IPR041121">
    <property type="entry name" value="SDH_C"/>
</dbReference>
<dbReference type="PANTHER" id="PTHR21089">
    <property type="entry name" value="SHIKIMATE DEHYDROGENASE"/>
    <property type="match status" value="1"/>
</dbReference>
<dbReference type="GO" id="GO:0009073">
    <property type="term" value="P:aromatic amino acid family biosynthetic process"/>
    <property type="evidence" value="ECO:0007669"/>
    <property type="project" value="UniProtKB-KW"/>
</dbReference>
<dbReference type="Pfam" id="PF18317">
    <property type="entry name" value="SDH_C"/>
    <property type="match status" value="1"/>
</dbReference>
<evidence type="ECO:0000256" key="3">
    <source>
        <dbReference type="ARBA" id="ARBA00022605"/>
    </source>
</evidence>
<dbReference type="InterPro" id="IPR006151">
    <property type="entry name" value="Shikm_DH/Glu-tRNA_Rdtase"/>
</dbReference>
<keyword evidence="4 8" id="KW-0521">NADP</keyword>
<feature type="binding site" evidence="8">
    <location>
        <begin position="15"/>
        <end position="17"/>
    </location>
    <ligand>
        <name>shikimate</name>
        <dbReference type="ChEBI" id="CHEBI:36208"/>
    </ligand>
</feature>
<comment type="pathway">
    <text evidence="1 8">Metabolic intermediate biosynthesis; chorismate biosynthesis; chorismate from D-erythrose 4-phosphate and phosphoenolpyruvate: step 4/7.</text>
</comment>
<evidence type="ECO:0000259" key="10">
    <source>
        <dbReference type="Pfam" id="PF08501"/>
    </source>
</evidence>
<feature type="binding site" evidence="8">
    <location>
        <position position="248"/>
    </location>
    <ligand>
        <name>shikimate</name>
        <dbReference type="ChEBI" id="CHEBI:36208"/>
    </ligand>
</feature>
<dbReference type="GO" id="GO:0050661">
    <property type="term" value="F:NADP binding"/>
    <property type="evidence" value="ECO:0007669"/>
    <property type="project" value="InterPro"/>
</dbReference>
<evidence type="ECO:0000256" key="7">
    <source>
        <dbReference type="ARBA" id="ARBA00049442"/>
    </source>
</evidence>
<organism evidence="12 13">
    <name type="scientific">Mesobacillus zeae</name>
    <dbReference type="NCBI Taxonomy" id="1917180"/>
    <lineage>
        <taxon>Bacteria</taxon>
        <taxon>Bacillati</taxon>
        <taxon>Bacillota</taxon>
        <taxon>Bacilli</taxon>
        <taxon>Bacillales</taxon>
        <taxon>Bacillaceae</taxon>
        <taxon>Mesobacillus</taxon>
    </lineage>
</organism>
<dbReference type="Pfam" id="PF08501">
    <property type="entry name" value="Shikimate_dh_N"/>
    <property type="match status" value="1"/>
</dbReference>
<evidence type="ECO:0000256" key="5">
    <source>
        <dbReference type="ARBA" id="ARBA00023002"/>
    </source>
</evidence>
<dbReference type="GO" id="GO:0009423">
    <property type="term" value="P:chorismate biosynthetic process"/>
    <property type="evidence" value="ECO:0007669"/>
    <property type="project" value="UniProtKB-UniRule"/>
</dbReference>
<dbReference type="Pfam" id="PF01488">
    <property type="entry name" value="Shikimate_DH"/>
    <property type="match status" value="1"/>
</dbReference>
<comment type="function">
    <text evidence="8">Involved in the biosynthesis of the chorismate, which leads to the biosynthesis of aromatic amino acids. Catalyzes the reversible NADPH linked reduction of 3-dehydroshikimate (DHSA) to yield shikimate (SA).</text>
</comment>
<reference evidence="12 13" key="1">
    <citation type="submission" date="2018-08" db="EMBL/GenBank/DDBJ databases">
        <title>Bacillus jemisoniae sp. nov., Bacillus chryseoplanitiae sp. nov., Bacillus resnikiae sp. nov., and Bacillus frankliniae sp. nov., isolated from Viking spacecraft and associated surfaces.</title>
        <authorList>
            <person name="Seuylemezian A."/>
            <person name="Vaishampayan P."/>
        </authorList>
    </citation>
    <scope>NUCLEOTIDE SEQUENCE [LARGE SCALE GENOMIC DNA]</scope>
    <source>
        <strain evidence="12 13">JJ-247</strain>
    </source>
</reference>
<evidence type="ECO:0000259" key="9">
    <source>
        <dbReference type="Pfam" id="PF01488"/>
    </source>
</evidence>
<feature type="active site" description="Proton acceptor" evidence="8">
    <location>
        <position position="66"/>
    </location>
</feature>
<feature type="binding site" evidence="8">
    <location>
        <begin position="150"/>
        <end position="155"/>
    </location>
    <ligand>
        <name>NADP(+)</name>
        <dbReference type="ChEBI" id="CHEBI:58349"/>
    </ligand>
</feature>
<dbReference type="Gene3D" id="3.40.50.720">
    <property type="entry name" value="NAD(P)-binding Rossmann-like Domain"/>
    <property type="match status" value="1"/>
</dbReference>
<evidence type="ECO:0000256" key="6">
    <source>
        <dbReference type="ARBA" id="ARBA00023141"/>
    </source>
</evidence>
<dbReference type="InterPro" id="IPR013708">
    <property type="entry name" value="Shikimate_DH-bd_N"/>
</dbReference>
<dbReference type="GO" id="GO:0008652">
    <property type="term" value="P:amino acid biosynthetic process"/>
    <property type="evidence" value="ECO:0007669"/>
    <property type="project" value="UniProtKB-KW"/>
</dbReference>
<dbReference type="EC" id="1.1.1.25" evidence="2 8"/>
<keyword evidence="3 8" id="KW-0028">Amino-acid biosynthesis</keyword>
<accession>A0A398B7T0</accession>
<evidence type="ECO:0000256" key="8">
    <source>
        <dbReference type="HAMAP-Rule" id="MF_00222"/>
    </source>
</evidence>
<dbReference type="CDD" id="cd01065">
    <property type="entry name" value="NAD_bind_Shikimate_DH"/>
    <property type="match status" value="1"/>
</dbReference>
<comment type="subunit">
    <text evidence="8">Homodimer.</text>
</comment>
<keyword evidence="6 8" id="KW-0057">Aromatic amino acid biosynthesis</keyword>
<evidence type="ECO:0000259" key="11">
    <source>
        <dbReference type="Pfam" id="PF18317"/>
    </source>
</evidence>
<evidence type="ECO:0000256" key="4">
    <source>
        <dbReference type="ARBA" id="ARBA00022857"/>
    </source>
</evidence>